<dbReference type="InterPro" id="IPR000551">
    <property type="entry name" value="MerR-type_HTH_dom"/>
</dbReference>
<dbReference type="Pfam" id="PF13411">
    <property type="entry name" value="MerR_1"/>
    <property type="match status" value="1"/>
</dbReference>
<dbReference type="PRINTS" id="PR00040">
    <property type="entry name" value="HTHMERR"/>
</dbReference>
<dbReference type="RefSeq" id="WP_313794902.1">
    <property type="nucleotide sequence ID" value="NZ_CP102453.1"/>
</dbReference>
<dbReference type="Proteomes" id="UP001315967">
    <property type="component" value="Chromosome"/>
</dbReference>
<keyword evidence="1" id="KW-0238">DNA-binding</keyword>
<dbReference type="InterPro" id="IPR009061">
    <property type="entry name" value="DNA-bd_dom_put_sf"/>
</dbReference>
<evidence type="ECO:0000259" key="3">
    <source>
        <dbReference type="PROSITE" id="PS50937"/>
    </source>
</evidence>
<evidence type="ECO:0000313" key="4">
    <source>
        <dbReference type="EMBL" id="UUX35414.1"/>
    </source>
</evidence>
<evidence type="ECO:0000256" key="2">
    <source>
        <dbReference type="SAM" id="Coils"/>
    </source>
</evidence>
<keyword evidence="2" id="KW-0175">Coiled coil</keyword>
<name>A0ABY5PA35_9LACT</name>
<dbReference type="PROSITE" id="PS50937">
    <property type="entry name" value="HTH_MERR_2"/>
    <property type="match status" value="1"/>
</dbReference>
<protein>
    <submittedName>
        <fullName evidence="4">MerR family transcriptional regulator</fullName>
    </submittedName>
</protein>
<evidence type="ECO:0000313" key="5">
    <source>
        <dbReference type="Proteomes" id="UP001315967"/>
    </source>
</evidence>
<feature type="coiled-coil region" evidence="2">
    <location>
        <begin position="82"/>
        <end position="109"/>
    </location>
</feature>
<dbReference type="Gene3D" id="1.10.1660.10">
    <property type="match status" value="1"/>
</dbReference>
<reference evidence="4 5" key="1">
    <citation type="submission" date="2022-08" db="EMBL/GenBank/DDBJ databases">
        <title>Aerococcaceae sp. nov isolated from spoiled eye mask.</title>
        <authorList>
            <person name="Zhou G."/>
            <person name="Xie X.-B."/>
            <person name="Shi Q.-S."/>
            <person name="Wang Y.-S."/>
            <person name="Wen X."/>
            <person name="Peng H."/>
            <person name="Yang X.-J."/>
            <person name="Tao H.-B."/>
            <person name="Huang X.-M."/>
        </authorList>
    </citation>
    <scope>NUCLEOTIDE SEQUENCE [LARGE SCALE GENOMIC DNA]</scope>
    <source>
        <strain evidence="5">DM20194951</strain>
    </source>
</reference>
<dbReference type="SUPFAM" id="SSF46955">
    <property type="entry name" value="Putative DNA-binding domain"/>
    <property type="match status" value="1"/>
</dbReference>
<gene>
    <name evidence="4" type="ORF">NRE15_07155</name>
</gene>
<evidence type="ECO:0000256" key="1">
    <source>
        <dbReference type="ARBA" id="ARBA00023125"/>
    </source>
</evidence>
<dbReference type="SMART" id="SM00422">
    <property type="entry name" value="HTH_MERR"/>
    <property type="match status" value="1"/>
</dbReference>
<dbReference type="PANTHER" id="PTHR30204">
    <property type="entry name" value="REDOX-CYCLING DRUG-SENSING TRANSCRIPTIONAL ACTIVATOR SOXR"/>
    <property type="match status" value="1"/>
</dbReference>
<keyword evidence="5" id="KW-1185">Reference proteome</keyword>
<accession>A0ABY5PA35</accession>
<dbReference type="InterPro" id="IPR047057">
    <property type="entry name" value="MerR_fam"/>
</dbReference>
<dbReference type="CDD" id="cd01109">
    <property type="entry name" value="HTH_YyaN"/>
    <property type="match status" value="1"/>
</dbReference>
<dbReference type="EMBL" id="CP102453">
    <property type="protein sequence ID" value="UUX35414.1"/>
    <property type="molecule type" value="Genomic_DNA"/>
</dbReference>
<sequence length="132" mass="15403">MNISQVSKKYQLSADTLRYYEKIGIIPTVTRDSNGNRMYSEQDLNWVYFAKIMRKAGVSVNALVEYIALFQTGREQSMAQRQAILLEEKRKLEEQIDNLNEALSFLNTKIDDNAEHLAKFEERLDEKNHKTV</sequence>
<proteinExistence type="predicted"/>
<feature type="domain" description="HTH merR-type" evidence="3">
    <location>
        <begin position="1"/>
        <end position="69"/>
    </location>
</feature>
<organism evidence="4 5">
    <name type="scientific">Fundicoccus culcitae</name>
    <dbReference type="NCBI Taxonomy" id="2969821"/>
    <lineage>
        <taxon>Bacteria</taxon>
        <taxon>Bacillati</taxon>
        <taxon>Bacillota</taxon>
        <taxon>Bacilli</taxon>
        <taxon>Lactobacillales</taxon>
        <taxon>Aerococcaceae</taxon>
        <taxon>Fundicoccus</taxon>
    </lineage>
</organism>
<dbReference type="PANTHER" id="PTHR30204:SF98">
    <property type="entry name" value="HTH-TYPE TRANSCRIPTIONAL REGULATOR ADHR"/>
    <property type="match status" value="1"/>
</dbReference>